<accession>A0AAV5B0M2</accession>
<evidence type="ECO:0008006" key="5">
    <source>
        <dbReference type="Google" id="ProtNLM"/>
    </source>
</evidence>
<evidence type="ECO:0000313" key="3">
    <source>
        <dbReference type="Proteomes" id="UP001207736"/>
    </source>
</evidence>
<comment type="caution">
    <text evidence="1">The sequence shown here is derived from an EMBL/GenBank/DDBJ whole genome shotgun (WGS) entry which is preliminary data.</text>
</comment>
<evidence type="ECO:0000313" key="4">
    <source>
        <dbReference type="Proteomes" id="UP001208692"/>
    </source>
</evidence>
<sequence>MRNDVRTWKSALAMAMHPDNPKMFPLYNLYEDILTDARLFSQIENRKQKSIGAFFNIKNPNGETNEELTAGLQNSLWFNQIIGYILDSRYFGYSLIEISTSDAPSPSGRVGVGISLIQRQNVLPKKGLILKDATDDKGDEYFKAREYGVTLLDFGVAGDVGLLNKAVPHILFKKFAQSCWSELCEIYGIPPRVMKTNTRDVQALNRAEQMMRDMAAAAWFIIDDTENFEFASTGTPASGEVYNGLIRLCNEEISLLISGAILGQDTKFGTRGKELSSQEILADLVNADQTLVEQYMNDKVLPALYKIGLLPVEALHFEYDKSEDISELWTRTKDILPYKEVDNEWIKTKFGIEVSSPQPSPKERETKLQNLFLDYFFD</sequence>
<evidence type="ECO:0000313" key="2">
    <source>
        <dbReference type="EMBL" id="GJM53022.1"/>
    </source>
</evidence>
<name>A0AAV5B0M2_9FLAO</name>
<dbReference type="Pfam" id="PF06074">
    <property type="entry name" value="Portal_Mu"/>
    <property type="match status" value="1"/>
</dbReference>
<dbReference type="AlphaFoldDB" id="A0AAV5B0M2"/>
<protein>
    <recommendedName>
        <fullName evidence="5">DUF935 family protein</fullName>
    </recommendedName>
</protein>
<proteinExistence type="predicted"/>
<dbReference type="Proteomes" id="UP001207736">
    <property type="component" value="Unassembled WGS sequence"/>
</dbReference>
<dbReference type="EMBL" id="BQKA01000044">
    <property type="protein sequence ID" value="GJM51228.1"/>
    <property type="molecule type" value="Genomic_DNA"/>
</dbReference>
<dbReference type="Proteomes" id="UP001208692">
    <property type="component" value="Unassembled WGS sequence"/>
</dbReference>
<dbReference type="InterPro" id="IPR009279">
    <property type="entry name" value="Portal_Mu"/>
</dbReference>
<reference evidence="1 4" key="1">
    <citation type="submission" date="2021-11" db="EMBL/GenBank/DDBJ databases">
        <title>Draft genome sequence of Capnocytophaga sp. strain KC07075 isolated from cat oral cavity.</title>
        <authorList>
            <person name="Suzuki M."/>
            <person name="Imaoka K."/>
            <person name="Kimura M."/>
            <person name="Morikawa S."/>
            <person name="Maeda K."/>
        </authorList>
    </citation>
    <scope>NUCLEOTIDE SEQUENCE</scope>
    <source>
        <strain evidence="1">KC07075</strain>
        <strain evidence="2 4">KC07079</strain>
    </source>
</reference>
<evidence type="ECO:0000313" key="1">
    <source>
        <dbReference type="EMBL" id="GJM51228.1"/>
    </source>
</evidence>
<keyword evidence="4" id="KW-1185">Reference proteome</keyword>
<gene>
    <name evidence="1" type="ORF">RCZ15_22010</name>
    <name evidence="2" type="ORF">RCZ16_13390</name>
</gene>
<dbReference type="EMBL" id="BQKB01000024">
    <property type="protein sequence ID" value="GJM53022.1"/>
    <property type="molecule type" value="Genomic_DNA"/>
</dbReference>
<organism evidence="1 3">
    <name type="scientific">Capnocytophaga catalasegens</name>
    <dbReference type="NCBI Taxonomy" id="1004260"/>
    <lineage>
        <taxon>Bacteria</taxon>
        <taxon>Pseudomonadati</taxon>
        <taxon>Bacteroidota</taxon>
        <taxon>Flavobacteriia</taxon>
        <taxon>Flavobacteriales</taxon>
        <taxon>Flavobacteriaceae</taxon>
        <taxon>Capnocytophaga</taxon>
    </lineage>
</organism>